<feature type="transmembrane region" description="Helical" evidence="1">
    <location>
        <begin position="24"/>
        <end position="48"/>
    </location>
</feature>
<proteinExistence type="predicted"/>
<protein>
    <submittedName>
        <fullName evidence="2">Uncharacterized protein</fullName>
    </submittedName>
</protein>
<keyword evidence="3" id="KW-1185">Reference proteome</keyword>
<accession>A0A0M0GGB3</accession>
<dbReference type="OrthoDB" id="2881583at2"/>
<organism evidence="2 3">
    <name type="scientific">Sporosarcina globispora</name>
    <name type="common">Bacillus globisporus</name>
    <dbReference type="NCBI Taxonomy" id="1459"/>
    <lineage>
        <taxon>Bacteria</taxon>
        <taxon>Bacillati</taxon>
        <taxon>Bacillota</taxon>
        <taxon>Bacilli</taxon>
        <taxon>Bacillales</taxon>
        <taxon>Caryophanaceae</taxon>
        <taxon>Sporosarcina</taxon>
    </lineage>
</organism>
<keyword evidence="1" id="KW-0812">Transmembrane</keyword>
<dbReference type="AlphaFoldDB" id="A0A0M0GGB3"/>
<evidence type="ECO:0000313" key="3">
    <source>
        <dbReference type="Proteomes" id="UP000037109"/>
    </source>
</evidence>
<evidence type="ECO:0000313" key="2">
    <source>
        <dbReference type="EMBL" id="KON88909.1"/>
    </source>
</evidence>
<feature type="transmembrane region" description="Helical" evidence="1">
    <location>
        <begin position="60"/>
        <end position="77"/>
    </location>
</feature>
<dbReference type="RefSeq" id="WP_053436291.1">
    <property type="nucleotide sequence ID" value="NZ_LGUF01000007.1"/>
</dbReference>
<dbReference type="EMBL" id="LGUF01000007">
    <property type="protein sequence ID" value="KON88909.1"/>
    <property type="molecule type" value="Genomic_DNA"/>
</dbReference>
<gene>
    <name evidence="2" type="ORF">AF332_20325</name>
</gene>
<keyword evidence="1" id="KW-0472">Membrane</keyword>
<dbReference type="Proteomes" id="UP000037109">
    <property type="component" value="Unassembled WGS sequence"/>
</dbReference>
<name>A0A0M0GGB3_SPOGL</name>
<dbReference type="STRING" id="1459.AF332_20325"/>
<keyword evidence="1" id="KW-1133">Transmembrane helix</keyword>
<sequence>MGVEVIPFKQFVSGYSYMALDPELLSMVDGGLTFFVGTGAVLMALFFLEKCGVPINEATVRAVGLGGILFAIGWAVFKNPLIRSLIIGF</sequence>
<comment type="caution">
    <text evidence="2">The sequence shown here is derived from an EMBL/GenBank/DDBJ whole genome shotgun (WGS) entry which is preliminary data.</text>
</comment>
<evidence type="ECO:0000256" key="1">
    <source>
        <dbReference type="SAM" id="Phobius"/>
    </source>
</evidence>
<dbReference type="PATRIC" id="fig|1459.3.peg.4483"/>
<reference evidence="3" key="1">
    <citation type="submission" date="2015-07" db="EMBL/GenBank/DDBJ databases">
        <title>Fjat-10036 dsm4.</title>
        <authorList>
            <person name="Liu B."/>
            <person name="Wang J."/>
            <person name="Zhu Y."/>
            <person name="Liu G."/>
            <person name="Chen Q."/>
            <person name="Chen Z."/>
            <person name="Lan J."/>
            <person name="Che J."/>
            <person name="Ge C."/>
            <person name="Shi H."/>
            <person name="Pan Z."/>
            <person name="Liu X."/>
        </authorList>
    </citation>
    <scope>NUCLEOTIDE SEQUENCE [LARGE SCALE GENOMIC DNA]</scope>
    <source>
        <strain evidence="3">DSM 4</strain>
    </source>
</reference>